<organism evidence="3 4">
    <name type="scientific">Cylindrotheca closterium</name>
    <dbReference type="NCBI Taxonomy" id="2856"/>
    <lineage>
        <taxon>Eukaryota</taxon>
        <taxon>Sar</taxon>
        <taxon>Stramenopiles</taxon>
        <taxon>Ochrophyta</taxon>
        <taxon>Bacillariophyta</taxon>
        <taxon>Bacillariophyceae</taxon>
        <taxon>Bacillariophycidae</taxon>
        <taxon>Bacillariales</taxon>
        <taxon>Bacillariaceae</taxon>
        <taxon>Cylindrotheca</taxon>
    </lineage>
</organism>
<dbReference type="PANTHER" id="PTHR32251">
    <property type="entry name" value="3-OXO-5-ALPHA-STEROID 4-DEHYDROGENASE"/>
    <property type="match status" value="1"/>
</dbReference>
<dbReference type="Gene3D" id="1.20.120.1630">
    <property type="match status" value="1"/>
</dbReference>
<dbReference type="PANTHER" id="PTHR32251:SF15">
    <property type="entry name" value="3-OXO-5-ALPHA-STEROID 4-DEHYDROGENASE (DUF1295)"/>
    <property type="match status" value="1"/>
</dbReference>
<dbReference type="EMBL" id="CAKOGP040000224">
    <property type="protein sequence ID" value="CAJ1932489.1"/>
    <property type="molecule type" value="Genomic_DNA"/>
</dbReference>
<feature type="transmembrane region" description="Helical" evidence="2">
    <location>
        <begin position="266"/>
        <end position="284"/>
    </location>
</feature>
<dbReference type="AlphaFoldDB" id="A0AAD2CPN1"/>
<feature type="transmembrane region" description="Helical" evidence="2">
    <location>
        <begin position="143"/>
        <end position="161"/>
    </location>
</feature>
<feature type="transmembrane region" description="Helical" evidence="2">
    <location>
        <begin position="114"/>
        <end position="131"/>
    </location>
</feature>
<feature type="transmembrane region" description="Helical" evidence="2">
    <location>
        <begin position="181"/>
        <end position="201"/>
    </location>
</feature>
<dbReference type="PROSITE" id="PS50244">
    <property type="entry name" value="S5A_REDUCTASE"/>
    <property type="match status" value="1"/>
</dbReference>
<evidence type="ECO:0000313" key="3">
    <source>
        <dbReference type="EMBL" id="CAJ1932489.1"/>
    </source>
</evidence>
<gene>
    <name evidence="3" type="ORF">CYCCA115_LOCUS2862</name>
</gene>
<dbReference type="Proteomes" id="UP001295423">
    <property type="component" value="Unassembled WGS sequence"/>
</dbReference>
<comment type="caution">
    <text evidence="3">The sequence shown here is derived from an EMBL/GenBank/DDBJ whole genome shotgun (WGS) entry which is preliminary data.</text>
</comment>
<evidence type="ECO:0000313" key="4">
    <source>
        <dbReference type="Proteomes" id="UP001295423"/>
    </source>
</evidence>
<feature type="transmembrane region" description="Helical" evidence="2">
    <location>
        <begin position="290"/>
        <end position="309"/>
    </location>
</feature>
<keyword evidence="4" id="KW-1185">Reference proteome</keyword>
<keyword evidence="2" id="KW-0472">Membrane</keyword>
<reference evidence="3" key="1">
    <citation type="submission" date="2023-08" db="EMBL/GenBank/DDBJ databases">
        <authorList>
            <person name="Audoor S."/>
            <person name="Bilcke G."/>
        </authorList>
    </citation>
    <scope>NUCLEOTIDE SEQUENCE</scope>
</reference>
<dbReference type="InterPro" id="IPR010721">
    <property type="entry name" value="UstE-like"/>
</dbReference>
<name>A0AAD2CPN1_9STRA</name>
<dbReference type="GO" id="GO:0016020">
    <property type="term" value="C:membrane"/>
    <property type="evidence" value="ECO:0007669"/>
    <property type="project" value="TreeGrafter"/>
</dbReference>
<evidence type="ECO:0008006" key="5">
    <source>
        <dbReference type="Google" id="ProtNLM"/>
    </source>
</evidence>
<proteinExistence type="predicted"/>
<feature type="compositionally biased region" description="Polar residues" evidence="1">
    <location>
        <begin position="47"/>
        <end position="56"/>
    </location>
</feature>
<keyword evidence="2" id="KW-1133">Transmembrane helix</keyword>
<evidence type="ECO:0000256" key="2">
    <source>
        <dbReference type="SAM" id="Phobius"/>
    </source>
</evidence>
<feature type="region of interest" description="Disordered" evidence="1">
    <location>
        <begin position="30"/>
        <end position="56"/>
    </location>
</feature>
<dbReference type="Pfam" id="PF06966">
    <property type="entry name" value="DUF1295"/>
    <property type="match status" value="1"/>
</dbReference>
<keyword evidence="2" id="KW-0812">Transmembrane</keyword>
<evidence type="ECO:0000256" key="1">
    <source>
        <dbReference type="SAM" id="MobiDB-lite"/>
    </source>
</evidence>
<accession>A0AAD2CPN1</accession>
<protein>
    <recommendedName>
        <fullName evidence="5">Steroid 5-alpha reductase C-terminal domain-containing protein</fullName>
    </recommendedName>
</protein>
<feature type="transmembrane region" description="Helical" evidence="2">
    <location>
        <begin position="213"/>
        <end position="231"/>
    </location>
</feature>
<sequence>MQLKAIYFITLLAPNIQHVVSFLPQQHVPSDTTVQHHQEQRHQQQHPSVSTNLSQQAARSIPRGGSALNMSPSSMVSTIVSSMQTGPWGILALSAVTWSVVLPLTLYKKIYGIGVAYGFSVAAAGLTMLKVLSTSTSSQSSLLLAKACMFYGARLGSYLLLRDYLRNSKTTIKNGSISSRITFSASLALFYALLTTPVLYALRSTNGAVDSSISMAGASLAWTGAILEAIADLHKLIVKQSSSEKDGKKFTGPDTWTYRICRHPNYLGEMIFWTGLFLGGAGSFGKSIPAWLGSSFGLAGILSIMFKAASGLEGKQTEKYEGQERYDTWKGKAKYSLIPFIR</sequence>